<proteinExistence type="predicted"/>
<dbReference type="EMBL" id="JAWPBU010000033">
    <property type="protein sequence ID" value="MDW2760928.1"/>
    <property type="molecule type" value="Genomic_DNA"/>
</dbReference>
<accession>A0A0K2CRZ5</accession>
<evidence type="ECO:0000313" key="1">
    <source>
        <dbReference type="EMBL" id="ALA08808.1"/>
    </source>
</evidence>
<sequence length="146" mass="16177">MMGWVILAIGMIFFLIAGDIDSQRNQNSRTAIQTQSGQFYASQFLTIANRVNDWRYKTGQKEGAIPTDQLGLPFTPDSRIQYRLLQSRLWIWMPEQPGLVDALRAQSRGSALIGTMRSGQLIWLSGLATGLTAPQGVSEGAVVYLN</sequence>
<reference evidence="2" key="2">
    <citation type="submission" date="2023-10" db="EMBL/GenBank/DDBJ databases">
        <title>Fecal carriage and genetic characteristics of carbapenem-resistant Enterobacterales among healthy adults from four provinces of China.</title>
        <authorList>
            <person name="Li Y."/>
            <person name="Zhang R."/>
        </authorList>
    </citation>
    <scope>NUCLEOTIDE SEQUENCE</scope>
    <source>
        <strain evidence="2">HN-136</strain>
    </source>
</reference>
<dbReference type="InterPro" id="IPR009987">
    <property type="entry name" value="IM_PilM"/>
</dbReference>
<dbReference type="AlphaFoldDB" id="A0A0K2CRZ5"/>
<dbReference type="RefSeq" id="WP_224773767.1">
    <property type="nucleotide sequence ID" value="NZ_CP046504.1"/>
</dbReference>
<name>A0A0K2CRZ5_CITFR</name>
<keyword evidence="1" id="KW-0614">Plasmid</keyword>
<organism evidence="1">
    <name type="scientific">Citrobacter freundii</name>
    <dbReference type="NCBI Taxonomy" id="546"/>
    <lineage>
        <taxon>Bacteria</taxon>
        <taxon>Pseudomonadati</taxon>
        <taxon>Pseudomonadota</taxon>
        <taxon>Gammaproteobacteria</taxon>
        <taxon>Enterobacterales</taxon>
        <taxon>Enterobacteriaceae</taxon>
        <taxon>Citrobacter</taxon>
        <taxon>Citrobacter freundii complex</taxon>
    </lineage>
</organism>
<geneLocation type="plasmid" evidence="1">
    <name>p112298-KPC</name>
</geneLocation>
<dbReference type="Proteomes" id="UP001278087">
    <property type="component" value="Unassembled WGS sequence"/>
</dbReference>
<dbReference type="Pfam" id="PF07419">
    <property type="entry name" value="PilM"/>
    <property type="match status" value="1"/>
</dbReference>
<dbReference type="EMBL" id="KP987215">
    <property type="protein sequence ID" value="ALA08808.1"/>
    <property type="molecule type" value="Genomic_DNA"/>
</dbReference>
<evidence type="ECO:0000313" key="2">
    <source>
        <dbReference type="EMBL" id="MDW2760928.1"/>
    </source>
</evidence>
<reference evidence="1" key="1">
    <citation type="journal article" date="2015" name="J. Antimicrob. Chemother.">
        <title>Coexistence of a novel KPC-2-encoding MDR plasmid and an NDM-1-encoding pNDM-HN380-like plasmid in a clinical isolate of Citrobacter freundii.</title>
        <authorList>
            <person name="Feng J."/>
            <person name="Qiu Y."/>
            <person name="Yin Z."/>
            <person name="Chen W."/>
            <person name="Yang H."/>
            <person name="Yang W."/>
            <person name="Wang J."/>
            <person name="Gao Y."/>
            <person name="Zhou D."/>
        </authorList>
    </citation>
    <scope>NUCLEOTIDE SEQUENCE</scope>
    <source>
        <strain evidence="1">112298</strain>
        <plasmid evidence="1">p112298-KPC</plasmid>
    </source>
</reference>
<protein>
    <submittedName>
        <fullName evidence="1">Type IV pilus assembly protein pilm</fullName>
    </submittedName>
    <submittedName>
        <fullName evidence="2">Type IV pilus biogenesis protein PilM</fullName>
    </submittedName>
</protein>
<dbReference type="Gene3D" id="3.30.450.360">
    <property type="match status" value="1"/>
</dbReference>
<gene>
    <name evidence="1" type="primary">pilM</name>
    <name evidence="1" type="ORF">p112298KPC_129</name>
    <name evidence="2" type="ORF">RYZ67_20940</name>
</gene>